<dbReference type="PROSITE" id="PS00990">
    <property type="entry name" value="CLAT_ADAPTOR_M_1"/>
    <property type="match status" value="1"/>
</dbReference>
<accession>A0ABX6EY41</accession>
<dbReference type="PROSITE" id="PS00991">
    <property type="entry name" value="CLAT_ADAPTOR_M_2"/>
    <property type="match status" value="1"/>
</dbReference>
<dbReference type="PIRSF" id="PIRSF005992">
    <property type="entry name" value="Clathrin_mu"/>
    <property type="match status" value="1"/>
</dbReference>
<evidence type="ECO:0000256" key="4">
    <source>
        <dbReference type="ARBA" id="ARBA00023136"/>
    </source>
</evidence>
<proteinExistence type="inferred from homology"/>
<dbReference type="InterPro" id="IPR018240">
    <property type="entry name" value="Clathrin_mu_CS"/>
</dbReference>
<evidence type="ECO:0000313" key="8">
    <source>
        <dbReference type="EMBL" id="QGN17254.1"/>
    </source>
</evidence>
<gene>
    <name evidence="8" type="primary">APM2</name>
    <name evidence="8" type="ORF">FIM1_3985</name>
</gene>
<dbReference type="PROSITE" id="PS51072">
    <property type="entry name" value="MHD"/>
    <property type="match status" value="1"/>
</dbReference>
<evidence type="ECO:0000313" key="9">
    <source>
        <dbReference type="Proteomes" id="UP000422736"/>
    </source>
</evidence>
<dbReference type="Proteomes" id="UP000422736">
    <property type="component" value="Chromosome 6"/>
</dbReference>
<dbReference type="InterPro" id="IPR028565">
    <property type="entry name" value="MHD"/>
</dbReference>
<feature type="domain" description="MHD" evidence="7">
    <location>
        <begin position="190"/>
        <end position="502"/>
    </location>
</feature>
<dbReference type="InterPro" id="IPR036168">
    <property type="entry name" value="AP2_Mu_C_sf"/>
</dbReference>
<keyword evidence="3 6" id="KW-0653">Protein transport</keyword>
<evidence type="ECO:0000256" key="5">
    <source>
        <dbReference type="ARBA" id="ARBA00023329"/>
    </source>
</evidence>
<evidence type="ECO:0000259" key="7">
    <source>
        <dbReference type="PROSITE" id="PS51072"/>
    </source>
</evidence>
<dbReference type="EMBL" id="CP015059">
    <property type="protein sequence ID" value="QGN17254.1"/>
    <property type="molecule type" value="Genomic_DNA"/>
</dbReference>
<comment type="similarity">
    <text evidence="6">Belongs to the adaptor complexes medium subunit family.</text>
</comment>
<protein>
    <submittedName>
        <fullName evidence="8">AP-1 complex subunit mu-1</fullName>
    </submittedName>
</protein>
<dbReference type="SUPFAM" id="SSF64356">
    <property type="entry name" value="SNARE-like"/>
    <property type="match status" value="1"/>
</dbReference>
<keyword evidence="5" id="KW-0968">Cytoplasmic vesicle</keyword>
<organism evidence="8 9">
    <name type="scientific">Kluyveromyces marxianus</name>
    <name type="common">Yeast</name>
    <name type="synonym">Candida kefyr</name>
    <dbReference type="NCBI Taxonomy" id="4911"/>
    <lineage>
        <taxon>Eukaryota</taxon>
        <taxon>Fungi</taxon>
        <taxon>Dikarya</taxon>
        <taxon>Ascomycota</taxon>
        <taxon>Saccharomycotina</taxon>
        <taxon>Saccharomycetes</taxon>
        <taxon>Saccharomycetales</taxon>
        <taxon>Saccharomycetaceae</taxon>
        <taxon>Kluyveromyces</taxon>
    </lineage>
</organism>
<keyword evidence="2 6" id="KW-0813">Transport</keyword>
<comment type="subcellular location">
    <subcellularLocation>
        <location evidence="1">Cytoplasmic vesicle membrane</location>
    </subcellularLocation>
</comment>
<dbReference type="PANTHER" id="PTHR10529">
    <property type="entry name" value="AP COMPLEX SUBUNIT MU"/>
    <property type="match status" value="1"/>
</dbReference>
<dbReference type="SUPFAM" id="SSF49447">
    <property type="entry name" value="Second domain of Mu2 adaptin subunit (ap50) of ap2 adaptor"/>
    <property type="match status" value="1"/>
</dbReference>
<reference evidence="8 9" key="1">
    <citation type="submission" date="2016-03" db="EMBL/GenBank/DDBJ databases">
        <title>How can Kluyveromyces marxianus grow so fast - potential evolutionary course in Saccharomyces Complex revealed by comparative genomics.</title>
        <authorList>
            <person name="Mo W."/>
            <person name="Lu W."/>
            <person name="Yang X."/>
            <person name="Qi J."/>
            <person name="Lv H."/>
        </authorList>
    </citation>
    <scope>NUCLEOTIDE SEQUENCE [LARGE SCALE GENOMIC DNA]</scope>
    <source>
        <strain evidence="8 9">FIM1</strain>
    </source>
</reference>
<dbReference type="Gene3D" id="3.30.450.60">
    <property type="match status" value="1"/>
</dbReference>
<evidence type="ECO:0000256" key="3">
    <source>
        <dbReference type="ARBA" id="ARBA00022927"/>
    </source>
</evidence>
<dbReference type="Pfam" id="PF00928">
    <property type="entry name" value="Adap_comp_sub"/>
    <property type="match status" value="1"/>
</dbReference>
<dbReference type="InterPro" id="IPR050431">
    <property type="entry name" value="Adaptor_comp_med_subunit"/>
</dbReference>
<dbReference type="InterPro" id="IPR011012">
    <property type="entry name" value="Longin-like_dom_sf"/>
</dbReference>
<keyword evidence="9" id="KW-1185">Reference proteome</keyword>
<dbReference type="InterPro" id="IPR001392">
    <property type="entry name" value="Clathrin_mu"/>
</dbReference>
<dbReference type="Gene3D" id="2.60.40.1170">
    <property type="entry name" value="Mu homology domain, subdomain B"/>
    <property type="match status" value="4"/>
</dbReference>
<evidence type="ECO:0000256" key="2">
    <source>
        <dbReference type="ARBA" id="ARBA00022448"/>
    </source>
</evidence>
<evidence type="ECO:0000256" key="6">
    <source>
        <dbReference type="PIRNR" id="PIRNR005992"/>
    </source>
</evidence>
<keyword evidence="4" id="KW-0472">Membrane</keyword>
<dbReference type="PRINTS" id="PR00314">
    <property type="entry name" value="CLATHRINADPT"/>
</dbReference>
<name>A0ABX6EY41_KLUMA</name>
<evidence type="ECO:0000256" key="1">
    <source>
        <dbReference type="ARBA" id="ARBA00004156"/>
    </source>
</evidence>
<sequence length="505" mass="58812">MSSCILLLDETFDLLLERVLRPLSHLDESIKQLQDELQRNNGRIKPIFEINGLHYAVINRDNLYFAMIMQTNNHVSPLSVLNYLEDLYQLIKKFIGMSLNKLNVRDNFHLIFELIDESSDYGIIQVTNYNIIHDFIKVEVIKSVETETLPASSSKAGEPEDQDETYINSHILRTITSAVSWRPKGINYGKNEFFLDVVEKLEFVMDLDQGIVRDNAINGTVFCRCYLSGMPQLSIGFNKLIQKNVHFMKRLKFHECVDLDTLLSDDYPIVRFIPPDGEFELCSYRLNRPMHDDPVIKLESATTTFKPRKDPLKQDRVLLRASISTHFKSQDSTKDLCINIPVKHVIENWNVDLEQTPLFKSDIGEAFFNLTEGSLVWKIPHLKGGHGDKTYELKCKFEIWDEEIHRRQIEELHNSMDPPPLRSGPKLEKLWKDIHEKSASQAKSNVQEKRQPCLVAMEFEIPYYAVSGLKVEYLKIEEPQLSYQSFPWVRYKTLNDREYTYQVSI</sequence>